<dbReference type="EMBL" id="BLXT01003147">
    <property type="protein sequence ID" value="GFO00818.1"/>
    <property type="molecule type" value="Genomic_DNA"/>
</dbReference>
<feature type="region of interest" description="Disordered" evidence="1">
    <location>
        <begin position="89"/>
        <end position="116"/>
    </location>
</feature>
<evidence type="ECO:0000256" key="1">
    <source>
        <dbReference type="SAM" id="MobiDB-lite"/>
    </source>
</evidence>
<accession>A0AAV4A0Z0</accession>
<comment type="caution">
    <text evidence="2">The sequence shown here is derived from an EMBL/GenBank/DDBJ whole genome shotgun (WGS) entry which is preliminary data.</text>
</comment>
<sequence>MCTVRTFAVKQRIGSRGCFLSPPDCILWSARFDGEEVVQFFTFRFSRPLIRKEACFPPCTCCVTGAAMMPSGGTKGSQAEQCVVDSEQTIKSNPPSPDYHTTSHPGLGCSTTGDNL</sequence>
<evidence type="ECO:0000313" key="2">
    <source>
        <dbReference type="EMBL" id="GFO00818.1"/>
    </source>
</evidence>
<evidence type="ECO:0000313" key="3">
    <source>
        <dbReference type="Proteomes" id="UP000735302"/>
    </source>
</evidence>
<name>A0AAV4A0Z0_9GAST</name>
<gene>
    <name evidence="2" type="ORF">PoB_002732300</name>
</gene>
<protein>
    <submittedName>
        <fullName evidence="2">Uncharacterized protein</fullName>
    </submittedName>
</protein>
<proteinExistence type="predicted"/>
<dbReference type="AlphaFoldDB" id="A0AAV4A0Z0"/>
<organism evidence="2 3">
    <name type="scientific">Plakobranchus ocellatus</name>
    <dbReference type="NCBI Taxonomy" id="259542"/>
    <lineage>
        <taxon>Eukaryota</taxon>
        <taxon>Metazoa</taxon>
        <taxon>Spiralia</taxon>
        <taxon>Lophotrochozoa</taxon>
        <taxon>Mollusca</taxon>
        <taxon>Gastropoda</taxon>
        <taxon>Heterobranchia</taxon>
        <taxon>Euthyneura</taxon>
        <taxon>Panpulmonata</taxon>
        <taxon>Sacoglossa</taxon>
        <taxon>Placobranchoidea</taxon>
        <taxon>Plakobranchidae</taxon>
        <taxon>Plakobranchus</taxon>
    </lineage>
</organism>
<dbReference type="Proteomes" id="UP000735302">
    <property type="component" value="Unassembled WGS sequence"/>
</dbReference>
<reference evidence="2 3" key="1">
    <citation type="journal article" date="2021" name="Elife">
        <title>Chloroplast acquisition without the gene transfer in kleptoplastic sea slugs, Plakobranchus ocellatus.</title>
        <authorList>
            <person name="Maeda T."/>
            <person name="Takahashi S."/>
            <person name="Yoshida T."/>
            <person name="Shimamura S."/>
            <person name="Takaki Y."/>
            <person name="Nagai Y."/>
            <person name="Toyoda A."/>
            <person name="Suzuki Y."/>
            <person name="Arimoto A."/>
            <person name="Ishii H."/>
            <person name="Satoh N."/>
            <person name="Nishiyama T."/>
            <person name="Hasebe M."/>
            <person name="Maruyama T."/>
            <person name="Minagawa J."/>
            <person name="Obokata J."/>
            <person name="Shigenobu S."/>
        </authorList>
    </citation>
    <scope>NUCLEOTIDE SEQUENCE [LARGE SCALE GENOMIC DNA]</scope>
</reference>
<keyword evidence="3" id="KW-1185">Reference proteome</keyword>